<dbReference type="InParanoid" id="A0A6I8P7U7"/>
<dbReference type="Pfam" id="PF13671">
    <property type="entry name" value="AAA_33"/>
    <property type="match status" value="1"/>
</dbReference>
<sequence length="527" mass="57033">MAEGADAARGCRLESPDPGGPPPIPLPAGQALLLGRSPLTRVTDRKCSRNQVELVPDYQTRTVMVTQLGVNPSTVGGRVLAPGAQAPLRHGETLLLVNGLYPLVLRFPPAGPEEAAQRRGDVEPPKKKLKGEKPARGEAGSKGAAVPVPTGWQELGKLLVFTAGGVRDREKIAGFDLDGTLITTRSGKVFPTGPDDWRILYPSIPRKLQQLQADGYKLVIFTNQMGISRGKLKAKDFQAKVEAVLEQLGVPLQVLVATGSGLYRKPVLGMWDHLCEQANGGVEISVKDSVYVGDAAGRPADWAPGRKKKDFSCADRLFALNAALPFHTPEEFFLNWKPSPFSLPELDPRQLDSGGPLHLPASAALVSAEPELVVAVGYPAAGKSTFLKEHLVSAGYAYANRDTLGTWQRCVSVCEEALKAGGRAVVDNTNPDPGSRARYVACARDLGVPCRCFHFTASLELAKHNNRFRQMMDGTHPSVSDMILYGYRKQFVAPTLAEGFSQILEIPFRPRFSSPRQAALYRQFSEG</sequence>
<dbReference type="FunFam" id="3.40.50.1000:FF:000078">
    <property type="entry name" value="Bifunctional polynucleotide phosphatase/kinase"/>
    <property type="match status" value="1"/>
</dbReference>
<dbReference type="Pfam" id="PF17913">
    <property type="entry name" value="FHA_2"/>
    <property type="match status" value="1"/>
</dbReference>
<evidence type="ECO:0000313" key="26">
    <source>
        <dbReference type="Proteomes" id="UP000002279"/>
    </source>
</evidence>
<evidence type="ECO:0000256" key="14">
    <source>
        <dbReference type="ARBA" id="ARBA00044673"/>
    </source>
</evidence>
<protein>
    <recommendedName>
        <fullName evidence="20">Bifunctional polynucleotide phosphatase/kinase</fullName>
        <ecNumber evidence="2">2.7.1.78</ecNumber>
        <ecNumber evidence="19">3.1.3.32</ecNumber>
    </recommendedName>
    <alternativeName>
        <fullName evidence="22">DNA 5'-kinase/3'-phosphatase</fullName>
    </alternativeName>
    <alternativeName>
        <fullName evidence="21">Polynucleotide kinase-3'-phosphatase</fullName>
    </alternativeName>
</protein>
<dbReference type="Gene3D" id="3.40.50.300">
    <property type="entry name" value="P-loop containing nucleotide triphosphate hydrolases"/>
    <property type="match status" value="1"/>
</dbReference>
<dbReference type="GO" id="GO:0046404">
    <property type="term" value="F:ATP-dependent polydeoxyribonucleotide 5'-hydroxyl-kinase activity"/>
    <property type="evidence" value="ECO:0000318"/>
    <property type="project" value="GO_Central"/>
</dbReference>
<dbReference type="InterPro" id="IPR013954">
    <property type="entry name" value="PNK3P"/>
</dbReference>
<evidence type="ECO:0000256" key="9">
    <source>
        <dbReference type="ARBA" id="ARBA00022840"/>
    </source>
</evidence>
<organism evidence="25 26">
    <name type="scientific">Ornithorhynchus anatinus</name>
    <name type="common">Duckbill platypus</name>
    <dbReference type="NCBI Taxonomy" id="9258"/>
    <lineage>
        <taxon>Eukaryota</taxon>
        <taxon>Metazoa</taxon>
        <taxon>Chordata</taxon>
        <taxon>Craniata</taxon>
        <taxon>Vertebrata</taxon>
        <taxon>Euteleostomi</taxon>
        <taxon>Mammalia</taxon>
        <taxon>Monotremata</taxon>
        <taxon>Ornithorhynchidae</taxon>
        <taxon>Ornithorhynchus</taxon>
    </lineage>
</organism>
<evidence type="ECO:0000256" key="6">
    <source>
        <dbReference type="ARBA" id="ARBA00022763"/>
    </source>
</evidence>
<dbReference type="Proteomes" id="UP000002279">
    <property type="component" value="Chromosome 10"/>
</dbReference>
<evidence type="ECO:0000256" key="7">
    <source>
        <dbReference type="ARBA" id="ARBA00022777"/>
    </source>
</evidence>
<dbReference type="GO" id="GO:0035861">
    <property type="term" value="C:site of double-strand break"/>
    <property type="evidence" value="ECO:0007669"/>
    <property type="project" value="Ensembl"/>
</dbReference>
<keyword evidence="9" id="KW-0067">ATP-binding</keyword>
<feature type="region of interest" description="Disordered" evidence="23">
    <location>
        <begin position="1"/>
        <end position="26"/>
    </location>
</feature>
<keyword evidence="10" id="KW-0007">Acetylation</keyword>
<name>A0A6I8P7U7_ORNAN</name>
<proteinExistence type="inferred from homology"/>
<evidence type="ECO:0000256" key="8">
    <source>
        <dbReference type="ARBA" id="ARBA00022801"/>
    </source>
</evidence>
<evidence type="ECO:0000256" key="23">
    <source>
        <dbReference type="SAM" id="MobiDB-lite"/>
    </source>
</evidence>
<keyword evidence="5" id="KW-0547">Nucleotide-binding</keyword>
<dbReference type="GO" id="GO:0005634">
    <property type="term" value="C:nucleus"/>
    <property type="evidence" value="ECO:0000318"/>
    <property type="project" value="GO_Central"/>
</dbReference>
<keyword evidence="26" id="KW-1185">Reference proteome</keyword>
<dbReference type="PANTHER" id="PTHR12083:SF9">
    <property type="entry name" value="BIFUNCTIONAL POLYNUCLEOTIDE PHOSPHATASE_KINASE"/>
    <property type="match status" value="1"/>
</dbReference>
<keyword evidence="12" id="KW-0539">Nucleus</keyword>
<dbReference type="AlphaFoldDB" id="A0A6I8P7U7"/>
<dbReference type="InterPro" id="IPR023214">
    <property type="entry name" value="HAD_sf"/>
</dbReference>
<dbReference type="Gene3D" id="2.60.200.20">
    <property type="match status" value="1"/>
</dbReference>
<evidence type="ECO:0000313" key="25">
    <source>
        <dbReference type="Ensembl" id="ENSOANP00000048864.1"/>
    </source>
</evidence>
<evidence type="ECO:0000256" key="1">
    <source>
        <dbReference type="ARBA" id="ARBA00004123"/>
    </source>
</evidence>
<dbReference type="InterPro" id="IPR006549">
    <property type="entry name" value="HAD-SF_hydro_IIIA"/>
</dbReference>
<comment type="function">
    <text evidence="16">Plays a key role in the repair of DNA damage, functioning as part of both the non-homologous end-joining (NHEJ) and base excision repair (BER) pathways. Through its two catalytic activities, PNK ensures that DNA termini are compatible with extension and ligation by either removing 3'-phosphates from, or by phosphorylating 5'-hydroxyl groups on, the ribose sugar of the DNA backbone.</text>
</comment>
<comment type="catalytic activity">
    <reaction evidence="14">
        <text>a 5'-end dephospho-2'-deoxyribonucleoside-DNA + ATP = a 5'-end 5'-phospho-2'-deoxyribonucleoside-DNA + ADP + H(+)</text>
        <dbReference type="Rhea" id="RHEA:15669"/>
        <dbReference type="Rhea" id="RHEA-COMP:13180"/>
        <dbReference type="Rhea" id="RHEA-COMP:13184"/>
        <dbReference type="ChEBI" id="CHEBI:15378"/>
        <dbReference type="ChEBI" id="CHEBI:30616"/>
        <dbReference type="ChEBI" id="CHEBI:136412"/>
        <dbReference type="ChEBI" id="CHEBI:136416"/>
        <dbReference type="ChEBI" id="CHEBI:456216"/>
        <dbReference type="EC" id="2.7.1.78"/>
    </reaction>
</comment>
<evidence type="ECO:0000256" key="20">
    <source>
        <dbReference type="ARBA" id="ARBA00074686"/>
    </source>
</evidence>
<comment type="subunit">
    <text evidence="18">Monomer. Interacts (via FHA domain) with XRCC4; mainly interacts with XRCC4 phosphorylated by CK2 but is also able to interact at much lower level with unphosphorylated PNKP.</text>
</comment>
<dbReference type="Ensembl" id="ENSOANT00000050175.1">
    <property type="protein sequence ID" value="ENSOANP00000048864.1"/>
    <property type="gene ID" value="ENSOANG00000040153.1"/>
</dbReference>
<evidence type="ECO:0000256" key="16">
    <source>
        <dbReference type="ARBA" id="ARBA00057280"/>
    </source>
</evidence>
<dbReference type="SUPFAM" id="SSF49879">
    <property type="entry name" value="SMAD/FHA domain"/>
    <property type="match status" value="1"/>
</dbReference>
<evidence type="ECO:0000256" key="13">
    <source>
        <dbReference type="ARBA" id="ARBA00023268"/>
    </source>
</evidence>
<dbReference type="GO" id="GO:0046403">
    <property type="term" value="F:polynucleotide 3'-phosphatase activity"/>
    <property type="evidence" value="ECO:0000318"/>
    <property type="project" value="GO_Central"/>
</dbReference>
<dbReference type="Gene3D" id="3.40.50.1000">
    <property type="entry name" value="HAD superfamily/HAD-like"/>
    <property type="match status" value="1"/>
</dbReference>
<feature type="domain" description="PNK FHA" evidence="24">
    <location>
        <begin position="11"/>
        <end position="79"/>
    </location>
</feature>
<comment type="subcellular location">
    <subcellularLocation>
        <location evidence="1">Nucleus</location>
    </subcellularLocation>
</comment>
<dbReference type="GO" id="GO:0005730">
    <property type="term" value="C:nucleolus"/>
    <property type="evidence" value="ECO:0007669"/>
    <property type="project" value="Ensembl"/>
</dbReference>
<dbReference type="InterPro" id="IPR041388">
    <property type="entry name" value="FHA_2"/>
</dbReference>
<keyword evidence="7" id="KW-0418">Kinase</keyword>
<gene>
    <name evidence="25" type="primary">PNKP</name>
</gene>
<reference evidence="25 26" key="1">
    <citation type="journal article" date="2008" name="Nature">
        <title>Genome analysis of the platypus reveals unique signatures of evolution.</title>
        <authorList>
            <person name="Warren W.C."/>
            <person name="Hillier L.W."/>
            <person name="Marshall Graves J.A."/>
            <person name="Birney E."/>
            <person name="Ponting C.P."/>
            <person name="Grutzner F."/>
            <person name="Belov K."/>
            <person name="Miller W."/>
            <person name="Clarke L."/>
            <person name="Chinwalla A.T."/>
            <person name="Yang S.P."/>
            <person name="Heger A."/>
            <person name="Locke D.P."/>
            <person name="Miethke P."/>
            <person name="Waters P.D."/>
            <person name="Veyrunes F."/>
            <person name="Fulton L."/>
            <person name="Fulton B."/>
            <person name="Graves T."/>
            <person name="Wallis J."/>
            <person name="Puente X.S."/>
            <person name="Lopez-Otin C."/>
            <person name="Ordonez G.R."/>
            <person name="Eichler E.E."/>
            <person name="Chen L."/>
            <person name="Cheng Z."/>
            <person name="Deakin J.E."/>
            <person name="Alsop A."/>
            <person name="Thompson K."/>
            <person name="Kirby P."/>
            <person name="Papenfuss A.T."/>
            <person name="Wakefield M.J."/>
            <person name="Olender T."/>
            <person name="Lancet D."/>
            <person name="Huttley G.A."/>
            <person name="Smit A.F."/>
            <person name="Pask A."/>
            <person name="Temple-Smith P."/>
            <person name="Batzer M.A."/>
            <person name="Walker J.A."/>
            <person name="Konkel M.K."/>
            <person name="Harris R.S."/>
            <person name="Whittington C.M."/>
            <person name="Wong E.S."/>
            <person name="Gemmell N.J."/>
            <person name="Buschiazzo E."/>
            <person name="Vargas Jentzsch I.M."/>
            <person name="Merkel A."/>
            <person name="Schmitz J."/>
            <person name="Zemann A."/>
            <person name="Churakov G."/>
            <person name="Kriegs J.O."/>
            <person name="Brosius J."/>
            <person name="Murchison E.P."/>
            <person name="Sachidanandam R."/>
            <person name="Smith C."/>
            <person name="Hannon G.J."/>
            <person name="Tsend-Ayush E."/>
            <person name="McMillan D."/>
            <person name="Attenborough R."/>
            <person name="Rens W."/>
            <person name="Ferguson-Smith M."/>
            <person name="Lefevre C.M."/>
            <person name="Sharp J.A."/>
            <person name="Nicholas K.R."/>
            <person name="Ray D.A."/>
            <person name="Kube M."/>
            <person name="Reinhardt R."/>
            <person name="Pringle T.H."/>
            <person name="Taylor J."/>
            <person name="Jones R.C."/>
            <person name="Nixon B."/>
            <person name="Dacheux J.L."/>
            <person name="Niwa H."/>
            <person name="Sekita Y."/>
            <person name="Huang X."/>
            <person name="Stark A."/>
            <person name="Kheradpour P."/>
            <person name="Kellis M."/>
            <person name="Flicek P."/>
            <person name="Chen Y."/>
            <person name="Webber C."/>
            <person name="Hardison R."/>
            <person name="Nelson J."/>
            <person name="Hallsworth-Pepin K."/>
            <person name="Delehaunty K."/>
            <person name="Markovic C."/>
            <person name="Minx P."/>
            <person name="Feng Y."/>
            <person name="Kremitzki C."/>
            <person name="Mitreva M."/>
            <person name="Glasscock J."/>
            <person name="Wylie T."/>
            <person name="Wohldmann P."/>
            <person name="Thiru P."/>
            <person name="Nhan M.N."/>
            <person name="Pohl C.S."/>
            <person name="Smith S.M."/>
            <person name="Hou S."/>
            <person name="Nefedov M."/>
            <person name="de Jong P.J."/>
            <person name="Renfree M.B."/>
            <person name="Mardis E.R."/>
            <person name="Wilson R.K."/>
        </authorList>
    </citation>
    <scope>NUCLEOTIDE SEQUENCE [LARGE SCALE GENOMIC DNA]</scope>
    <source>
        <strain evidence="25 26">Glennie</strain>
    </source>
</reference>
<feature type="compositionally biased region" description="Basic and acidic residues" evidence="23">
    <location>
        <begin position="115"/>
        <end position="136"/>
    </location>
</feature>
<dbReference type="EC" id="2.7.1.78" evidence="2"/>
<evidence type="ECO:0000256" key="2">
    <source>
        <dbReference type="ARBA" id="ARBA00012157"/>
    </source>
</evidence>
<evidence type="ECO:0000256" key="17">
    <source>
        <dbReference type="ARBA" id="ARBA00061223"/>
    </source>
</evidence>
<dbReference type="GO" id="GO:0032206">
    <property type="term" value="P:positive regulation of telomere maintenance"/>
    <property type="evidence" value="ECO:0007669"/>
    <property type="project" value="Ensembl"/>
</dbReference>
<dbReference type="InterPro" id="IPR006551">
    <property type="entry name" value="Polynucleotide_phosphatase"/>
</dbReference>
<dbReference type="InterPro" id="IPR006550">
    <property type="entry name" value="PNKP"/>
</dbReference>
<evidence type="ECO:0000256" key="22">
    <source>
        <dbReference type="ARBA" id="ARBA00078896"/>
    </source>
</evidence>
<dbReference type="SUPFAM" id="SSF56784">
    <property type="entry name" value="HAD-like"/>
    <property type="match status" value="1"/>
</dbReference>
<feature type="region of interest" description="Disordered" evidence="23">
    <location>
        <begin position="113"/>
        <end position="146"/>
    </location>
</feature>
<reference evidence="25" key="2">
    <citation type="submission" date="2025-08" db="UniProtKB">
        <authorList>
            <consortium name="Ensembl"/>
        </authorList>
    </citation>
    <scope>IDENTIFICATION</scope>
    <source>
        <strain evidence="25">Glennie</strain>
    </source>
</reference>
<evidence type="ECO:0000256" key="19">
    <source>
        <dbReference type="ARBA" id="ARBA00066649"/>
    </source>
</evidence>
<dbReference type="NCBIfam" id="TIGR01664">
    <property type="entry name" value="DNA-3'-Pase"/>
    <property type="match status" value="1"/>
</dbReference>
<keyword evidence="8" id="KW-0378">Hydrolase</keyword>
<dbReference type="InterPro" id="IPR036412">
    <property type="entry name" value="HAD-like_sf"/>
</dbReference>
<dbReference type="GO" id="GO:0006303">
    <property type="term" value="P:double-strand break repair via nonhomologous end joining"/>
    <property type="evidence" value="ECO:0007669"/>
    <property type="project" value="Ensembl"/>
</dbReference>
<evidence type="ECO:0000256" key="18">
    <source>
        <dbReference type="ARBA" id="ARBA00063101"/>
    </source>
</evidence>
<dbReference type="OrthoDB" id="19045at2759"/>
<dbReference type="Pfam" id="PF08645">
    <property type="entry name" value="PNK3P"/>
    <property type="match status" value="1"/>
</dbReference>
<dbReference type="FunFam" id="3.40.50.300:FF:000737">
    <property type="entry name" value="Bifunctional polynucleotide phosphatase/kinase"/>
    <property type="match status" value="1"/>
</dbReference>
<keyword evidence="11" id="KW-0234">DNA repair</keyword>
<comment type="similarity">
    <text evidence="17">In the N-terminal section; belongs to the DNA 3' phosphatase family.</text>
</comment>
<dbReference type="InterPro" id="IPR008984">
    <property type="entry name" value="SMAD_FHA_dom_sf"/>
</dbReference>
<evidence type="ECO:0000256" key="11">
    <source>
        <dbReference type="ARBA" id="ARBA00023204"/>
    </source>
</evidence>
<dbReference type="SUPFAM" id="SSF52540">
    <property type="entry name" value="P-loop containing nucleoside triphosphate hydrolases"/>
    <property type="match status" value="1"/>
</dbReference>
<evidence type="ECO:0000256" key="21">
    <source>
        <dbReference type="ARBA" id="ARBA00078446"/>
    </source>
</evidence>
<keyword evidence="6" id="KW-0227">DNA damage</keyword>
<dbReference type="OMA" id="AADWKWW"/>
<evidence type="ECO:0000256" key="5">
    <source>
        <dbReference type="ARBA" id="ARBA00022741"/>
    </source>
</evidence>
<keyword evidence="3" id="KW-0597">Phosphoprotein</keyword>
<keyword evidence="4" id="KW-0808">Transferase</keyword>
<accession>A0A6I8P7U7</accession>
<evidence type="ECO:0000256" key="3">
    <source>
        <dbReference type="ARBA" id="ARBA00022553"/>
    </source>
</evidence>
<reference evidence="25" key="3">
    <citation type="submission" date="2025-09" db="UniProtKB">
        <authorList>
            <consortium name="Ensembl"/>
        </authorList>
    </citation>
    <scope>IDENTIFICATION</scope>
    <source>
        <strain evidence="25">Glennie</strain>
    </source>
</reference>
<dbReference type="FunCoup" id="A0A6I8P7U7">
    <property type="interactions" value="1454"/>
</dbReference>
<evidence type="ECO:0000256" key="10">
    <source>
        <dbReference type="ARBA" id="ARBA00022990"/>
    </source>
</evidence>
<comment type="catalytic activity">
    <reaction evidence="15">
        <text>a 3'end (2'-deoxyribonucleotide 3'-phosphate)-DNA + H2O = a 3'-end 2'-deoxyribonucleotide-DNA + phosphate</text>
        <dbReference type="Rhea" id="RHEA:14113"/>
        <dbReference type="Rhea" id="RHEA-COMP:13863"/>
        <dbReference type="Rhea" id="RHEA-COMP:13864"/>
        <dbReference type="ChEBI" id="CHEBI:15377"/>
        <dbReference type="ChEBI" id="CHEBI:43474"/>
        <dbReference type="ChEBI" id="CHEBI:138147"/>
        <dbReference type="ChEBI" id="CHEBI:138148"/>
        <dbReference type="EC" id="3.1.3.32"/>
    </reaction>
</comment>
<dbReference type="Bgee" id="ENSOANG00000040153">
    <property type="expression patterns" value="Expressed in fibroblast and 8 other cell types or tissues"/>
</dbReference>
<dbReference type="GO" id="GO:0005524">
    <property type="term" value="F:ATP binding"/>
    <property type="evidence" value="ECO:0007669"/>
    <property type="project" value="UniProtKB-KW"/>
</dbReference>
<dbReference type="NCBIfam" id="TIGR01662">
    <property type="entry name" value="HAD-SF-IIIA"/>
    <property type="match status" value="1"/>
</dbReference>
<dbReference type="PANTHER" id="PTHR12083">
    <property type="entry name" value="BIFUNCTIONAL POLYNUCLEOTIDE PHOSPHATASE/KINASE"/>
    <property type="match status" value="1"/>
</dbReference>
<dbReference type="GO" id="GO:0006281">
    <property type="term" value="P:DNA repair"/>
    <property type="evidence" value="ECO:0000318"/>
    <property type="project" value="GO_Central"/>
</dbReference>
<dbReference type="CDD" id="cd01625">
    <property type="entry name" value="HAD_PNP"/>
    <property type="match status" value="1"/>
</dbReference>
<evidence type="ECO:0000259" key="24">
    <source>
        <dbReference type="Pfam" id="PF17913"/>
    </source>
</evidence>
<evidence type="ECO:0000256" key="15">
    <source>
        <dbReference type="ARBA" id="ARBA00051410"/>
    </source>
</evidence>
<dbReference type="GeneTree" id="ENSGT00940000159302"/>
<dbReference type="NCBIfam" id="TIGR01663">
    <property type="entry name" value="PNK-3'Pase"/>
    <property type="match status" value="1"/>
</dbReference>
<dbReference type="InterPro" id="IPR027417">
    <property type="entry name" value="P-loop_NTPase"/>
</dbReference>
<dbReference type="GO" id="GO:2001034">
    <property type="term" value="P:positive regulation of double-strand break repair via nonhomologous end joining"/>
    <property type="evidence" value="ECO:0007669"/>
    <property type="project" value="Ensembl"/>
</dbReference>
<evidence type="ECO:0000256" key="12">
    <source>
        <dbReference type="ARBA" id="ARBA00023242"/>
    </source>
</evidence>
<dbReference type="FunFam" id="2.60.200.20:FF:000009">
    <property type="entry name" value="bifunctional polynucleotide phosphatase/kinase"/>
    <property type="match status" value="1"/>
</dbReference>
<dbReference type="EC" id="3.1.3.32" evidence="19"/>
<dbReference type="GO" id="GO:0005654">
    <property type="term" value="C:nucleoplasm"/>
    <property type="evidence" value="ECO:0007669"/>
    <property type="project" value="Ensembl"/>
</dbReference>
<dbReference type="GO" id="GO:0006979">
    <property type="term" value="P:response to oxidative stress"/>
    <property type="evidence" value="ECO:0007669"/>
    <property type="project" value="Ensembl"/>
</dbReference>
<keyword evidence="13" id="KW-0511">Multifunctional enzyme</keyword>
<evidence type="ECO:0000256" key="4">
    <source>
        <dbReference type="ARBA" id="ARBA00022679"/>
    </source>
</evidence>